<proteinExistence type="predicted"/>
<keyword evidence="4" id="KW-0143">Chaperone</keyword>
<dbReference type="PANTHER" id="PTHR44313:SF1">
    <property type="entry name" value="DNAJ HOMOLOG SUBFAMILY C MEMBER 17"/>
    <property type="match status" value="1"/>
</dbReference>
<dbReference type="PRINTS" id="PR00625">
    <property type="entry name" value="JDOMAIN"/>
</dbReference>
<dbReference type="Pfam" id="PF00226">
    <property type="entry name" value="DnaJ"/>
    <property type="match status" value="1"/>
</dbReference>
<keyword evidence="5" id="KW-0539">Nucleus</keyword>
<evidence type="ECO:0000313" key="9">
    <source>
        <dbReference type="Proteomes" id="UP001300502"/>
    </source>
</evidence>
<dbReference type="SMART" id="SM00271">
    <property type="entry name" value="DnaJ"/>
    <property type="match status" value="1"/>
</dbReference>
<feature type="domain" description="J" evidence="7">
    <location>
        <begin position="3"/>
        <end position="74"/>
    </location>
</feature>
<dbReference type="GO" id="GO:0005737">
    <property type="term" value="C:cytoplasm"/>
    <property type="evidence" value="ECO:0007669"/>
    <property type="project" value="UniProtKB-SubCell"/>
</dbReference>
<dbReference type="PROSITE" id="PS50076">
    <property type="entry name" value="DNAJ_2"/>
    <property type="match status" value="1"/>
</dbReference>
<keyword evidence="3" id="KW-0963">Cytoplasm</keyword>
<dbReference type="CDD" id="cd06257">
    <property type="entry name" value="DnaJ"/>
    <property type="match status" value="1"/>
</dbReference>
<dbReference type="InterPro" id="IPR036869">
    <property type="entry name" value="J_dom_sf"/>
</dbReference>
<reference evidence="8 9" key="1">
    <citation type="submission" date="2022-07" db="EMBL/GenBank/DDBJ databases">
        <title>Genome-wide signatures of adaptation to extreme environments.</title>
        <authorList>
            <person name="Cho C.H."/>
            <person name="Yoon H.S."/>
        </authorList>
    </citation>
    <scope>NUCLEOTIDE SEQUENCE [LARGE SCALE GENOMIC DNA]</scope>
    <source>
        <strain evidence="8 9">108.79 E11</strain>
    </source>
</reference>
<feature type="compositionally biased region" description="Basic and acidic residues" evidence="6">
    <location>
        <begin position="100"/>
        <end position="118"/>
    </location>
</feature>
<dbReference type="GO" id="GO:0000390">
    <property type="term" value="P:spliceosomal complex disassembly"/>
    <property type="evidence" value="ECO:0007669"/>
    <property type="project" value="TreeGrafter"/>
</dbReference>
<comment type="subcellular location">
    <subcellularLocation>
        <location evidence="2">Cytoplasm</location>
    </subcellularLocation>
    <subcellularLocation>
        <location evidence="1">Nucleus</location>
    </subcellularLocation>
</comment>
<dbReference type="SUPFAM" id="SSF46565">
    <property type="entry name" value="Chaperone J-domain"/>
    <property type="match status" value="1"/>
</dbReference>
<dbReference type="EMBL" id="JANCYU010000006">
    <property type="protein sequence ID" value="KAK4522537.1"/>
    <property type="molecule type" value="Genomic_DNA"/>
</dbReference>
<dbReference type="AlphaFoldDB" id="A0AAV9I7E8"/>
<dbReference type="InterPro" id="IPR018253">
    <property type="entry name" value="DnaJ_domain_CS"/>
</dbReference>
<evidence type="ECO:0000256" key="4">
    <source>
        <dbReference type="ARBA" id="ARBA00023186"/>
    </source>
</evidence>
<dbReference type="InterPro" id="IPR001623">
    <property type="entry name" value="DnaJ_domain"/>
</dbReference>
<dbReference type="InterPro" id="IPR052094">
    <property type="entry name" value="Pre-mRNA-splicing_ERAD"/>
</dbReference>
<evidence type="ECO:0000256" key="6">
    <source>
        <dbReference type="SAM" id="MobiDB-lite"/>
    </source>
</evidence>
<dbReference type="GO" id="GO:0005681">
    <property type="term" value="C:spliceosomal complex"/>
    <property type="evidence" value="ECO:0007669"/>
    <property type="project" value="TreeGrafter"/>
</dbReference>
<dbReference type="Gene3D" id="1.10.287.110">
    <property type="entry name" value="DnaJ domain"/>
    <property type="match status" value="1"/>
</dbReference>
<evidence type="ECO:0000256" key="1">
    <source>
        <dbReference type="ARBA" id="ARBA00004123"/>
    </source>
</evidence>
<gene>
    <name evidence="8" type="ORF">GAYE_PCTG10G0427</name>
</gene>
<evidence type="ECO:0000313" key="8">
    <source>
        <dbReference type="EMBL" id="KAK4522537.1"/>
    </source>
</evidence>
<evidence type="ECO:0000256" key="5">
    <source>
        <dbReference type="ARBA" id="ARBA00023242"/>
    </source>
</evidence>
<feature type="region of interest" description="Disordered" evidence="6">
    <location>
        <begin position="244"/>
        <end position="263"/>
    </location>
</feature>
<comment type="caution">
    <text evidence="8">The sequence shown here is derived from an EMBL/GenBank/DDBJ whole genome shotgun (WGS) entry which is preliminary data.</text>
</comment>
<protein>
    <recommendedName>
        <fullName evidence="7">J domain-containing protein</fullName>
    </recommendedName>
</protein>
<evidence type="ECO:0000256" key="3">
    <source>
        <dbReference type="ARBA" id="ARBA00022490"/>
    </source>
</evidence>
<dbReference type="PROSITE" id="PS00636">
    <property type="entry name" value="DNAJ_1"/>
    <property type="match status" value="1"/>
</dbReference>
<keyword evidence="9" id="KW-1185">Reference proteome</keyword>
<dbReference type="Proteomes" id="UP001300502">
    <property type="component" value="Unassembled WGS sequence"/>
</dbReference>
<evidence type="ECO:0000256" key="2">
    <source>
        <dbReference type="ARBA" id="ARBA00004496"/>
    </source>
</evidence>
<organism evidence="8 9">
    <name type="scientific">Galdieria yellowstonensis</name>
    <dbReference type="NCBI Taxonomy" id="3028027"/>
    <lineage>
        <taxon>Eukaryota</taxon>
        <taxon>Rhodophyta</taxon>
        <taxon>Bangiophyceae</taxon>
        <taxon>Galdieriales</taxon>
        <taxon>Galdieriaceae</taxon>
        <taxon>Galdieria</taxon>
    </lineage>
</organism>
<evidence type="ECO:0000259" key="7">
    <source>
        <dbReference type="PROSITE" id="PS50076"/>
    </source>
</evidence>
<accession>A0AAV9I7E8</accession>
<feature type="compositionally biased region" description="Basic and acidic residues" evidence="6">
    <location>
        <begin position="244"/>
        <end position="260"/>
    </location>
</feature>
<feature type="region of interest" description="Disordered" evidence="6">
    <location>
        <begin position="100"/>
        <end position="127"/>
    </location>
</feature>
<dbReference type="PANTHER" id="PTHR44313">
    <property type="entry name" value="DNAJ HOMOLOG SUBFAMILY C MEMBER 17"/>
    <property type="match status" value="1"/>
</dbReference>
<name>A0AAV9I7E8_9RHOD</name>
<sequence length="318" mass="37512">MEDPFELLGLEVPEEDGTVTERDVTKAYRKLALKWHPDKNPDNREAAQAMFMKIFVAYETLLDPEKRSLYVSKKRAASRNAKRHSQLDAKRKLMKEQLEKREKEAALRRQNEKERHNAETTFPQSEELKRRCRDEIEKLREEWKQEERNKVRNTKEQLARAQNTRKTLLENCIKVSWLAAEKDVWTRDRFQKLLSHIDGVDVVVSVAKRIALITFSSSACMYRALAEKDVLFLKNGLKIQKIGMDEESREQKNSPNKEEPTLDATLHMSKTFYDEEMLNIRRKAEEGDECASLEYEQRTLKKLREAAWRRKQLNAEIS</sequence>